<gene>
    <name evidence="1" type="ORF">RG963_02540</name>
</gene>
<name>A0ABU2CY99_9EURY</name>
<protein>
    <submittedName>
        <fullName evidence="1">Uncharacterized protein</fullName>
    </submittedName>
</protein>
<accession>A0ABU2CY99</accession>
<organism evidence="1 2">
    <name type="scientific">Methanosarcina baikalica</name>
    <dbReference type="NCBI Taxonomy" id="3073890"/>
    <lineage>
        <taxon>Archaea</taxon>
        <taxon>Methanobacteriati</taxon>
        <taxon>Methanobacteriota</taxon>
        <taxon>Stenosarchaea group</taxon>
        <taxon>Methanomicrobia</taxon>
        <taxon>Methanosarcinales</taxon>
        <taxon>Methanosarcinaceae</taxon>
        <taxon>Methanosarcina</taxon>
    </lineage>
</organism>
<dbReference type="RefSeq" id="WP_310574708.1">
    <property type="nucleotide sequence ID" value="NZ_JAVKPK010000006.1"/>
</dbReference>
<dbReference type="Proteomes" id="UP001246244">
    <property type="component" value="Unassembled WGS sequence"/>
</dbReference>
<evidence type="ECO:0000313" key="2">
    <source>
        <dbReference type="Proteomes" id="UP001246244"/>
    </source>
</evidence>
<keyword evidence="2" id="KW-1185">Reference proteome</keyword>
<evidence type="ECO:0000313" key="1">
    <source>
        <dbReference type="EMBL" id="MDR7664682.1"/>
    </source>
</evidence>
<sequence length="106" mass="12150">MELINHIINGYRGSFHPRSKLAGYSTEINSISETRFKENNSSSGNTEPTYKIYLCRFLGLSITGRSDYKNCDELLLLTNVGMDNYSYCYYATEEDILRSGKIKILK</sequence>
<proteinExistence type="predicted"/>
<reference evidence="2" key="1">
    <citation type="submission" date="2023-07" db="EMBL/GenBank/DDBJ databases">
        <title>Whole-genome sequencing of a new Methanosarcina sp. Z-7115.</title>
        <authorList>
            <person name="Zhilina T.N."/>
            <person name="Merkel A.Y."/>
        </authorList>
    </citation>
    <scope>NUCLEOTIDE SEQUENCE [LARGE SCALE GENOMIC DNA]</scope>
    <source>
        <strain evidence="2">Z-7115</strain>
    </source>
</reference>
<comment type="caution">
    <text evidence="1">The sequence shown here is derived from an EMBL/GenBank/DDBJ whole genome shotgun (WGS) entry which is preliminary data.</text>
</comment>
<dbReference type="EMBL" id="JAVKPK010000006">
    <property type="protein sequence ID" value="MDR7664682.1"/>
    <property type="molecule type" value="Genomic_DNA"/>
</dbReference>